<evidence type="ECO:0000259" key="2">
    <source>
        <dbReference type="PROSITE" id="PS50011"/>
    </source>
</evidence>
<proteinExistence type="predicted"/>
<dbReference type="InterPro" id="IPR051681">
    <property type="entry name" value="Ser/Thr_Kinases-Pseudokinases"/>
</dbReference>
<feature type="domain" description="Protein kinase" evidence="2">
    <location>
        <begin position="204"/>
        <end position="475"/>
    </location>
</feature>
<comment type="caution">
    <text evidence="3">The sequence shown here is derived from an EMBL/GenBank/DDBJ whole genome shotgun (WGS) entry which is preliminary data.</text>
</comment>
<evidence type="ECO:0000313" key="4">
    <source>
        <dbReference type="Proteomes" id="UP001437256"/>
    </source>
</evidence>
<dbReference type="PRINTS" id="PR00109">
    <property type="entry name" value="TYRKINASE"/>
</dbReference>
<dbReference type="PROSITE" id="PS50011">
    <property type="entry name" value="PROTEIN_KINASE_DOM"/>
    <property type="match status" value="1"/>
</dbReference>
<reference evidence="3 4" key="1">
    <citation type="submission" date="2024-05" db="EMBL/GenBank/DDBJ databases">
        <title>A draft genome resource for the thread blight pathogen Marasmius tenuissimus strain MS-2.</title>
        <authorList>
            <person name="Yulfo-Soto G.E."/>
            <person name="Baruah I.K."/>
            <person name="Amoako-Attah I."/>
            <person name="Bukari Y."/>
            <person name="Meinhardt L.W."/>
            <person name="Bailey B.A."/>
            <person name="Cohen S.P."/>
        </authorList>
    </citation>
    <scope>NUCLEOTIDE SEQUENCE [LARGE SCALE GENOMIC DNA]</scope>
    <source>
        <strain evidence="3 4">MS-2</strain>
    </source>
</reference>
<dbReference type="SMART" id="SM00220">
    <property type="entry name" value="S_TKc"/>
    <property type="match status" value="1"/>
</dbReference>
<accession>A0ABR3A6H2</accession>
<gene>
    <name evidence="3" type="ORF">AAF712_003617</name>
</gene>
<dbReference type="InterPro" id="IPR011009">
    <property type="entry name" value="Kinase-like_dom_sf"/>
</dbReference>
<dbReference type="InterPro" id="IPR000719">
    <property type="entry name" value="Prot_kinase_dom"/>
</dbReference>
<dbReference type="Pfam" id="PF07714">
    <property type="entry name" value="PK_Tyr_Ser-Thr"/>
    <property type="match status" value="1"/>
</dbReference>
<dbReference type="Gene3D" id="1.10.510.10">
    <property type="entry name" value="Transferase(Phosphotransferase) domain 1"/>
    <property type="match status" value="1"/>
</dbReference>
<sequence length="506" mass="56509">MPDTEAYEMCTNFSNSLDINDNASARQARLSHGRDQNLNNGSGPMTINTCGLTGLTIFGTLNIVAAERRRVPSPRFGNNSSGAGPSAMNNYDSDGEERRGPGDLTRSSNTSFANSRRSSGKPLTPENLRREENAFRQLLDDSEQYEDLLTVDGEDAQEVLNRWQRLSECINDTELQSQIVHAIIKLSDNSGLFPECLWIGENENLGKRPAEVGVFADIWMGNISGVKVAVKVVRHRIDVQKYEHSRKAFVRKVMVWRSLNHPSVLPLTGMYWLNGDPEQICLVSPWMENGNLLQYLRGHPELSPETHISLAKDIAQGLAYLHDLNIIHGDLKGHNILITPDRTACITLALSRAIGAEEVTELSTASSCWRPVRWLAPEQLRSGVRSIISPESDIYAFGCVCYEIYARSIPFEDVEEYRIYYVVAVQKRHPEPPPQAPGAMQRLMESCWSAEPGSRPKAVDVVDEIRRVQEGHAGLSLPAGRPRRGNVQDLFGGLYDWLLGWLMSLV</sequence>
<dbReference type="InterPro" id="IPR001245">
    <property type="entry name" value="Ser-Thr/Tyr_kinase_cat_dom"/>
</dbReference>
<feature type="compositionally biased region" description="Polar residues" evidence="1">
    <location>
        <begin position="105"/>
        <end position="117"/>
    </location>
</feature>
<dbReference type="InterPro" id="IPR008271">
    <property type="entry name" value="Ser/Thr_kinase_AS"/>
</dbReference>
<dbReference type="PANTHER" id="PTHR44329">
    <property type="entry name" value="SERINE/THREONINE-PROTEIN KINASE TNNI3K-RELATED"/>
    <property type="match status" value="1"/>
</dbReference>
<name>A0ABR3A6H2_9AGAR</name>
<dbReference type="EMBL" id="JBBXMP010000013">
    <property type="protein sequence ID" value="KAL0069253.1"/>
    <property type="molecule type" value="Genomic_DNA"/>
</dbReference>
<dbReference type="PROSITE" id="PS00108">
    <property type="entry name" value="PROTEIN_KINASE_ST"/>
    <property type="match status" value="1"/>
</dbReference>
<dbReference type="Proteomes" id="UP001437256">
    <property type="component" value="Unassembled WGS sequence"/>
</dbReference>
<feature type="compositionally biased region" description="Polar residues" evidence="1">
    <location>
        <begin position="76"/>
        <end position="92"/>
    </location>
</feature>
<dbReference type="SUPFAM" id="SSF56112">
    <property type="entry name" value="Protein kinase-like (PK-like)"/>
    <property type="match status" value="1"/>
</dbReference>
<evidence type="ECO:0000256" key="1">
    <source>
        <dbReference type="SAM" id="MobiDB-lite"/>
    </source>
</evidence>
<organism evidence="3 4">
    <name type="scientific">Marasmius tenuissimus</name>
    <dbReference type="NCBI Taxonomy" id="585030"/>
    <lineage>
        <taxon>Eukaryota</taxon>
        <taxon>Fungi</taxon>
        <taxon>Dikarya</taxon>
        <taxon>Basidiomycota</taxon>
        <taxon>Agaricomycotina</taxon>
        <taxon>Agaricomycetes</taxon>
        <taxon>Agaricomycetidae</taxon>
        <taxon>Agaricales</taxon>
        <taxon>Marasmiineae</taxon>
        <taxon>Marasmiaceae</taxon>
        <taxon>Marasmius</taxon>
    </lineage>
</organism>
<keyword evidence="4" id="KW-1185">Reference proteome</keyword>
<protein>
    <recommendedName>
        <fullName evidence="2">Protein kinase domain-containing protein</fullName>
    </recommendedName>
</protein>
<feature type="region of interest" description="Disordered" evidence="1">
    <location>
        <begin position="72"/>
        <end position="129"/>
    </location>
</feature>
<evidence type="ECO:0000313" key="3">
    <source>
        <dbReference type="EMBL" id="KAL0069253.1"/>
    </source>
</evidence>